<feature type="non-terminal residue" evidence="1">
    <location>
        <position position="1"/>
    </location>
</feature>
<evidence type="ECO:0000313" key="1">
    <source>
        <dbReference type="EMBL" id="CAG8531723.1"/>
    </source>
</evidence>
<proteinExistence type="predicted"/>
<comment type="caution">
    <text evidence="1">The sequence shown here is derived from an EMBL/GenBank/DDBJ whole genome shotgun (WGS) entry which is preliminary data.</text>
</comment>
<gene>
    <name evidence="1" type="ORF">RPERSI_LOCUS3168</name>
</gene>
<dbReference type="Proteomes" id="UP000789920">
    <property type="component" value="Unassembled WGS sequence"/>
</dbReference>
<accession>A0ACA9LHU0</accession>
<protein>
    <submittedName>
        <fullName evidence="1">9928_t:CDS:1</fullName>
    </submittedName>
</protein>
<dbReference type="EMBL" id="CAJVQC010003750">
    <property type="protein sequence ID" value="CAG8531723.1"/>
    <property type="molecule type" value="Genomic_DNA"/>
</dbReference>
<organism evidence="1 2">
    <name type="scientific">Racocetra persica</name>
    <dbReference type="NCBI Taxonomy" id="160502"/>
    <lineage>
        <taxon>Eukaryota</taxon>
        <taxon>Fungi</taxon>
        <taxon>Fungi incertae sedis</taxon>
        <taxon>Mucoromycota</taxon>
        <taxon>Glomeromycotina</taxon>
        <taxon>Glomeromycetes</taxon>
        <taxon>Diversisporales</taxon>
        <taxon>Gigasporaceae</taxon>
        <taxon>Racocetra</taxon>
    </lineage>
</organism>
<keyword evidence="2" id="KW-1185">Reference proteome</keyword>
<sequence length="161" mass="19575">NHAHPNSYQSFNEHILYPEDHEYLYSKNQDKLEQVLLLYIIAQNNKMNEEIQVEQYRLQELEDSLSVNDADGQEYNKNRIVLQEDHENQNCEQHYDYKQQHDNEQYHDQKQSYNYRNCNNELYGYKNHNRELPLKEVKINSYLSEISNLEHHRPKGIHPND</sequence>
<evidence type="ECO:0000313" key="2">
    <source>
        <dbReference type="Proteomes" id="UP000789920"/>
    </source>
</evidence>
<reference evidence="1" key="1">
    <citation type="submission" date="2021-06" db="EMBL/GenBank/DDBJ databases">
        <authorList>
            <person name="Kallberg Y."/>
            <person name="Tangrot J."/>
            <person name="Rosling A."/>
        </authorList>
    </citation>
    <scope>NUCLEOTIDE SEQUENCE</scope>
    <source>
        <strain evidence="1">MA461A</strain>
    </source>
</reference>
<name>A0ACA9LHU0_9GLOM</name>